<proteinExistence type="predicted"/>
<gene>
    <name evidence="1" type="ORF">A3F83_13750</name>
</gene>
<organism evidence="1 2">
    <name type="scientific">Candidatus Glassbacteria bacterium RIFCSPLOWO2_12_FULL_58_11</name>
    <dbReference type="NCBI Taxonomy" id="1817867"/>
    <lineage>
        <taxon>Bacteria</taxon>
        <taxon>Candidatus Glassiibacteriota</taxon>
    </lineage>
</organism>
<sequence>MSKNVFGESRMEIGRELIEKIFQDTEISIRIGSRLLTNEETILNYLVLAPSIENELQTVRWDGSVRVSPRLTIAADEHASINLWEFYAEQDKIPPQLQDLAIVFRSAYLHLELGVNRQHMPQGLEEAVRTVKNLFDRITSHRSQALANENNALIIAPSEFVWPVSVIKYVTDVVGQDFRSFRRFSP</sequence>
<dbReference type="AlphaFoldDB" id="A0A1F5YS46"/>
<evidence type="ECO:0000313" key="1">
    <source>
        <dbReference type="EMBL" id="OGG02712.1"/>
    </source>
</evidence>
<protein>
    <submittedName>
        <fullName evidence="1">Uncharacterized protein</fullName>
    </submittedName>
</protein>
<dbReference type="STRING" id="1817867.A3F83_13750"/>
<evidence type="ECO:0000313" key="2">
    <source>
        <dbReference type="Proteomes" id="UP000179129"/>
    </source>
</evidence>
<reference evidence="1 2" key="1">
    <citation type="journal article" date="2016" name="Nat. Commun.">
        <title>Thousands of microbial genomes shed light on interconnected biogeochemical processes in an aquifer system.</title>
        <authorList>
            <person name="Anantharaman K."/>
            <person name="Brown C.T."/>
            <person name="Hug L.A."/>
            <person name="Sharon I."/>
            <person name="Castelle C.J."/>
            <person name="Probst A.J."/>
            <person name="Thomas B.C."/>
            <person name="Singh A."/>
            <person name="Wilkins M.J."/>
            <person name="Karaoz U."/>
            <person name="Brodie E.L."/>
            <person name="Williams K.H."/>
            <person name="Hubbard S.S."/>
            <person name="Banfield J.F."/>
        </authorList>
    </citation>
    <scope>NUCLEOTIDE SEQUENCE [LARGE SCALE GENOMIC DNA]</scope>
</reference>
<dbReference type="Proteomes" id="UP000179129">
    <property type="component" value="Unassembled WGS sequence"/>
</dbReference>
<comment type="caution">
    <text evidence="1">The sequence shown here is derived from an EMBL/GenBank/DDBJ whole genome shotgun (WGS) entry which is preliminary data.</text>
</comment>
<accession>A0A1F5YS46</accession>
<name>A0A1F5YS46_9BACT</name>
<dbReference type="EMBL" id="MFIX01000176">
    <property type="protein sequence ID" value="OGG02712.1"/>
    <property type="molecule type" value="Genomic_DNA"/>
</dbReference>